<proteinExistence type="predicted"/>
<evidence type="ECO:0000259" key="3">
    <source>
        <dbReference type="Pfam" id="PF08719"/>
    </source>
</evidence>
<evidence type="ECO:0000256" key="2">
    <source>
        <dbReference type="ARBA" id="ARBA00000751"/>
    </source>
</evidence>
<dbReference type="RefSeq" id="WP_187478771.1">
    <property type="nucleotide sequence ID" value="NZ_CP060697.1"/>
</dbReference>
<accession>A0A7G9KZL6</accession>
<dbReference type="Proteomes" id="UP000515861">
    <property type="component" value="Chromosome"/>
</dbReference>
<gene>
    <name evidence="4" type="ORF">H8M03_07010</name>
</gene>
<evidence type="ECO:0000256" key="1">
    <source>
        <dbReference type="ARBA" id="ARBA00000022"/>
    </source>
</evidence>
<feature type="domain" description="NADAR" evidence="3">
    <location>
        <begin position="23"/>
        <end position="168"/>
    </location>
</feature>
<evidence type="ECO:0000313" key="4">
    <source>
        <dbReference type="EMBL" id="QNM81815.1"/>
    </source>
</evidence>
<evidence type="ECO:0000313" key="5">
    <source>
        <dbReference type="Proteomes" id="UP000515861"/>
    </source>
</evidence>
<dbReference type="SUPFAM" id="SSF143990">
    <property type="entry name" value="YbiA-like"/>
    <property type="match status" value="1"/>
</dbReference>
<name>A0A7G9KZL6_9SPHN</name>
<protein>
    <submittedName>
        <fullName evidence="4">NADAR family protein</fullName>
    </submittedName>
</protein>
<dbReference type="AlphaFoldDB" id="A0A7G9KZL6"/>
<comment type="catalytic activity">
    <reaction evidence="2">
        <text>2,5-diamino-6-hydroxy-4-(5-phosphoribosylamino)-pyrimidine + H2O = 2,5,6-triamino-4-hydroxypyrimidine + D-ribose 5-phosphate</text>
        <dbReference type="Rhea" id="RHEA:23436"/>
        <dbReference type="ChEBI" id="CHEBI:15377"/>
        <dbReference type="ChEBI" id="CHEBI:58614"/>
        <dbReference type="ChEBI" id="CHEBI:78346"/>
        <dbReference type="ChEBI" id="CHEBI:137796"/>
    </reaction>
</comment>
<dbReference type="CDD" id="cd15457">
    <property type="entry name" value="NADAR"/>
    <property type="match status" value="1"/>
</dbReference>
<dbReference type="EMBL" id="CP060697">
    <property type="protein sequence ID" value="QNM81815.1"/>
    <property type="molecule type" value="Genomic_DNA"/>
</dbReference>
<dbReference type="Pfam" id="PF08719">
    <property type="entry name" value="NADAR"/>
    <property type="match status" value="1"/>
</dbReference>
<dbReference type="Gene3D" id="1.10.357.40">
    <property type="entry name" value="YbiA-like"/>
    <property type="match status" value="1"/>
</dbReference>
<dbReference type="KEGG" id="ssau:H8M03_07010"/>
<sequence>MGLNFDHLENQVRTYAPSDSAVFWKTREKFGGLSNMAAGFPLLVNGVKIRTSEALYQAMRFPTRPDVQELILGEISPMTAKMRSKPFREFTRDDWSSVRVPIMRWCLRLKLYQNWEKFGHALRETGSLPIVEKKTKHADFWGAKYVEPDELIGPNILGRLLMELRDDLEQMPSPPEHLAPLNLKQFLLLGREIEAVRIVQSPVSILF</sequence>
<organism evidence="4 5">
    <name type="scientific">Sphingomonas sabuli</name>
    <dbReference type="NCBI Taxonomy" id="2764186"/>
    <lineage>
        <taxon>Bacteria</taxon>
        <taxon>Pseudomonadati</taxon>
        <taxon>Pseudomonadota</taxon>
        <taxon>Alphaproteobacteria</taxon>
        <taxon>Sphingomonadales</taxon>
        <taxon>Sphingomonadaceae</taxon>
        <taxon>Sphingomonas</taxon>
    </lineage>
</organism>
<dbReference type="InterPro" id="IPR037238">
    <property type="entry name" value="YbiA-like_sf"/>
</dbReference>
<comment type="catalytic activity">
    <reaction evidence="1">
        <text>5-amino-6-(5-phospho-D-ribosylamino)uracil + H2O = 5,6-diaminouracil + D-ribose 5-phosphate</text>
        <dbReference type="Rhea" id="RHEA:55020"/>
        <dbReference type="ChEBI" id="CHEBI:15377"/>
        <dbReference type="ChEBI" id="CHEBI:46252"/>
        <dbReference type="ChEBI" id="CHEBI:58453"/>
        <dbReference type="ChEBI" id="CHEBI:78346"/>
    </reaction>
</comment>
<reference evidence="4 5" key="1">
    <citation type="submission" date="2020-08" db="EMBL/GenBank/DDBJ databases">
        <title>Sphingomonas sp. sand1-3 16S ribosomal RNA gene Genome sequencing and assembly.</title>
        <authorList>
            <person name="Kang M."/>
        </authorList>
    </citation>
    <scope>NUCLEOTIDE SEQUENCE [LARGE SCALE GENOMIC DNA]</scope>
    <source>
        <strain evidence="5">sand1-3</strain>
    </source>
</reference>
<dbReference type="InterPro" id="IPR012816">
    <property type="entry name" value="NADAR"/>
</dbReference>
<keyword evidence="5" id="KW-1185">Reference proteome</keyword>